<organism evidence="1">
    <name type="scientific">Thermohahella caldifontis</name>
    <dbReference type="NCBI Taxonomy" id="3142973"/>
    <lineage>
        <taxon>Bacteria</taxon>
        <taxon>Pseudomonadati</taxon>
        <taxon>Pseudomonadota</taxon>
        <taxon>Gammaproteobacteria</taxon>
        <taxon>Oceanospirillales</taxon>
        <taxon>Hahellaceae</taxon>
        <taxon>Thermohahella</taxon>
    </lineage>
</organism>
<dbReference type="Pfam" id="PF06097">
    <property type="entry name" value="DUF945"/>
    <property type="match status" value="1"/>
</dbReference>
<name>A0AB39URD0_9GAMM</name>
<gene>
    <name evidence="1" type="ORF">AAIA72_08655</name>
</gene>
<dbReference type="RefSeq" id="WP_369599925.1">
    <property type="nucleotide sequence ID" value="NZ_CP154858.1"/>
</dbReference>
<dbReference type="EMBL" id="CP154858">
    <property type="protein sequence ID" value="XDT70884.1"/>
    <property type="molecule type" value="Genomic_DNA"/>
</dbReference>
<sequence>MNKRIVAAGVAAVAVAVLPVGLAWKAEEQLRLQVASANDRMQRQKMPLRIVLKDYQRGYASSTGVYRLEVMDPKTGASEGCVDFSTELSHSPLQLVQGFWVEARSTLIADTAQSDCDFAQSIQGDKDARKLYEQFGEEGPLEIRSGIGVSGGLQHEIKLQAFRLAQPAPDGQGEVIIQVRPASLAVASDMQASFIRSSGEWGGIEVSALGARMVFDGFTLSVDQRRAGTALQVGEGRVAIRGLTAENLPDARVHRFSVAGVETSGMTDVKNGELLSSGEIRIQDVRVNDLSFGDWRMRISVGGIDALQADKLAVALDDLNAEGLPVMTETEAGQRALEALLKSVLKQAELKIDPVEINLGGETARIQASGRSVNLGQADFQTLAISPVQIWNLIEGDAELTFGRAFVEKAMALVTDAQGVQRGRSAERTAQVKLREIAQAMELLDQYTQTGMLDYDASGKHYRFKAAIKDGVPSINGQPLK</sequence>
<reference evidence="1" key="1">
    <citation type="submission" date="2024-05" db="EMBL/GenBank/DDBJ databases">
        <title>Genome sequencing of novel strain.</title>
        <authorList>
            <person name="Ganbat D."/>
            <person name="Ganbat S."/>
            <person name="Lee S.-J."/>
        </authorList>
    </citation>
    <scope>NUCLEOTIDE SEQUENCE</scope>
    <source>
        <strain evidence="1">SMD15-11</strain>
    </source>
</reference>
<accession>A0AB39URD0</accession>
<evidence type="ECO:0000313" key="1">
    <source>
        <dbReference type="EMBL" id="XDT70884.1"/>
    </source>
</evidence>
<dbReference type="KEGG" id="tcd:AAIA72_08655"/>
<dbReference type="InterPro" id="IPR010352">
    <property type="entry name" value="DUF945"/>
</dbReference>
<dbReference type="AlphaFoldDB" id="A0AB39URD0"/>
<protein>
    <submittedName>
        <fullName evidence="1">DUF945 family protein</fullName>
    </submittedName>
</protein>
<proteinExistence type="predicted"/>